<dbReference type="PANTHER" id="PTHR34658">
    <property type="entry name" value="OS01G0151800 PROTEIN"/>
    <property type="match status" value="1"/>
</dbReference>
<reference evidence="3" key="1">
    <citation type="journal article" date="2017" name="Cell">
        <title>Insights into land plant evolution garnered from the Marchantia polymorpha genome.</title>
        <authorList>
            <person name="Bowman J.L."/>
            <person name="Kohchi T."/>
            <person name="Yamato K.T."/>
            <person name="Jenkins J."/>
            <person name="Shu S."/>
            <person name="Ishizaki K."/>
            <person name="Yamaoka S."/>
            <person name="Nishihama R."/>
            <person name="Nakamura Y."/>
            <person name="Berger F."/>
            <person name="Adam C."/>
            <person name="Aki S.S."/>
            <person name="Althoff F."/>
            <person name="Araki T."/>
            <person name="Arteaga-Vazquez M.A."/>
            <person name="Balasubrmanian S."/>
            <person name="Barry K."/>
            <person name="Bauer D."/>
            <person name="Boehm C.R."/>
            <person name="Briginshaw L."/>
            <person name="Caballero-Perez J."/>
            <person name="Catarino B."/>
            <person name="Chen F."/>
            <person name="Chiyoda S."/>
            <person name="Chovatia M."/>
            <person name="Davies K.M."/>
            <person name="Delmans M."/>
            <person name="Demura T."/>
            <person name="Dierschke T."/>
            <person name="Dolan L."/>
            <person name="Dorantes-Acosta A.E."/>
            <person name="Eklund D.M."/>
            <person name="Florent S.N."/>
            <person name="Flores-Sandoval E."/>
            <person name="Fujiyama A."/>
            <person name="Fukuzawa H."/>
            <person name="Galik B."/>
            <person name="Grimanelli D."/>
            <person name="Grimwood J."/>
            <person name="Grossniklaus U."/>
            <person name="Hamada T."/>
            <person name="Haseloff J."/>
            <person name="Hetherington A.J."/>
            <person name="Higo A."/>
            <person name="Hirakawa Y."/>
            <person name="Hundley H.N."/>
            <person name="Ikeda Y."/>
            <person name="Inoue K."/>
            <person name="Inoue S.I."/>
            <person name="Ishida S."/>
            <person name="Jia Q."/>
            <person name="Kakita M."/>
            <person name="Kanazawa T."/>
            <person name="Kawai Y."/>
            <person name="Kawashima T."/>
            <person name="Kennedy M."/>
            <person name="Kinose K."/>
            <person name="Kinoshita T."/>
            <person name="Kohara Y."/>
            <person name="Koide E."/>
            <person name="Komatsu K."/>
            <person name="Kopischke S."/>
            <person name="Kubo M."/>
            <person name="Kyozuka J."/>
            <person name="Lagercrantz U."/>
            <person name="Lin S.S."/>
            <person name="Lindquist E."/>
            <person name="Lipzen A.M."/>
            <person name="Lu C.W."/>
            <person name="De Luna E."/>
            <person name="Martienssen R.A."/>
            <person name="Minamino N."/>
            <person name="Mizutani M."/>
            <person name="Mizutani M."/>
            <person name="Mochizuki N."/>
            <person name="Monte I."/>
            <person name="Mosher R."/>
            <person name="Nagasaki H."/>
            <person name="Nakagami H."/>
            <person name="Naramoto S."/>
            <person name="Nishitani K."/>
            <person name="Ohtani M."/>
            <person name="Okamoto T."/>
            <person name="Okumura M."/>
            <person name="Phillips J."/>
            <person name="Pollak B."/>
            <person name="Reinders A."/>
            <person name="Rovekamp M."/>
            <person name="Sano R."/>
            <person name="Sawa S."/>
            <person name="Schmid M.W."/>
            <person name="Shirakawa M."/>
            <person name="Solano R."/>
            <person name="Spunde A."/>
            <person name="Suetsugu N."/>
            <person name="Sugano S."/>
            <person name="Sugiyama A."/>
            <person name="Sun R."/>
            <person name="Suzuki Y."/>
            <person name="Takenaka M."/>
            <person name="Takezawa D."/>
            <person name="Tomogane H."/>
            <person name="Tsuzuki M."/>
            <person name="Ueda T."/>
            <person name="Umeda M."/>
            <person name="Ward J.M."/>
            <person name="Watanabe Y."/>
            <person name="Yazaki K."/>
            <person name="Yokoyama R."/>
            <person name="Yoshitake Y."/>
            <person name="Yotsui I."/>
            <person name="Zachgo S."/>
            <person name="Schmutz J."/>
        </authorList>
    </citation>
    <scope>NUCLEOTIDE SEQUENCE [LARGE SCALE GENOMIC DNA]</scope>
    <source>
        <strain evidence="3">Tak-1</strain>
    </source>
</reference>
<dbReference type="PANTHER" id="PTHR34658:SF2">
    <property type="entry name" value="OS01G0151800 PROTEIN"/>
    <property type="match status" value="1"/>
</dbReference>
<name>A0A2R6XAQ1_MARPO</name>
<feature type="transmembrane region" description="Helical" evidence="1">
    <location>
        <begin position="145"/>
        <end position="168"/>
    </location>
</feature>
<evidence type="ECO:0000313" key="3">
    <source>
        <dbReference type="Proteomes" id="UP000244005"/>
    </source>
</evidence>
<dbReference type="Gramene" id="Mp2g13070.2">
    <property type="protein sequence ID" value="Mp2g13070.2.cds1"/>
    <property type="gene ID" value="Mp2g13070"/>
</dbReference>
<accession>A0A2R6XAQ1</accession>
<sequence length="170" mass="18779">MSQQRVNGASKKGDMIPIFPRGVERSWQPQRHVLMSKLIRGTSSLVARPYERLARGVRTLAHQPLFLYTVFWTSFLAVSVTVAAVSLEMGFSASVSPHAEHLEACTRYGSSSISCNHCFRLPLDGPNDQLCVPALRFKKSNLDLVVPPIFAGLVVTGSALFVQSLFLFNE</sequence>
<keyword evidence="1" id="KW-0812">Transmembrane</keyword>
<feature type="transmembrane region" description="Helical" evidence="1">
    <location>
        <begin position="65"/>
        <end position="87"/>
    </location>
</feature>
<keyword evidence="1" id="KW-1133">Transmembrane helix</keyword>
<gene>
    <name evidence="2" type="ORF">MARPO_0026s0065</name>
</gene>
<dbReference type="OMA" id="ISPHMEI"/>
<dbReference type="Gramene" id="Mp2g13070.1">
    <property type="protein sequence ID" value="Mp2g13070.1.cds1"/>
    <property type="gene ID" value="Mp2g13070"/>
</dbReference>
<dbReference type="EMBL" id="KZ772698">
    <property type="protein sequence ID" value="PTQ43187.1"/>
    <property type="molecule type" value="Genomic_DNA"/>
</dbReference>
<dbReference type="OrthoDB" id="1921102at2759"/>
<dbReference type="AlphaFoldDB" id="A0A2R6XAQ1"/>
<evidence type="ECO:0000313" key="2">
    <source>
        <dbReference type="EMBL" id="PTQ43186.1"/>
    </source>
</evidence>
<dbReference type="Proteomes" id="UP000244005">
    <property type="component" value="Unassembled WGS sequence"/>
</dbReference>
<evidence type="ECO:0000256" key="1">
    <source>
        <dbReference type="SAM" id="Phobius"/>
    </source>
</evidence>
<keyword evidence="1" id="KW-0472">Membrane</keyword>
<organism evidence="2 3">
    <name type="scientific">Marchantia polymorpha</name>
    <name type="common">Common liverwort</name>
    <name type="synonym">Marchantia aquatica</name>
    <dbReference type="NCBI Taxonomy" id="3197"/>
    <lineage>
        <taxon>Eukaryota</taxon>
        <taxon>Viridiplantae</taxon>
        <taxon>Streptophyta</taxon>
        <taxon>Embryophyta</taxon>
        <taxon>Marchantiophyta</taxon>
        <taxon>Marchantiopsida</taxon>
        <taxon>Marchantiidae</taxon>
        <taxon>Marchantiales</taxon>
        <taxon>Marchantiaceae</taxon>
        <taxon>Marchantia</taxon>
    </lineage>
</organism>
<protein>
    <submittedName>
        <fullName evidence="2">Uncharacterized protein</fullName>
    </submittedName>
</protein>
<reference evidence="2" key="2">
    <citation type="submission" date="2017-12" db="EMBL/GenBank/DDBJ databases">
        <title>WGS assembly of Marchantia polymorpha.</title>
        <authorList>
            <person name="Bowman J.L."/>
            <person name="Kohchi T."/>
            <person name="Yamato K.T."/>
            <person name="Jenkins J."/>
            <person name="Shu S."/>
            <person name="Ishizaki K."/>
            <person name="Yamaoka S."/>
            <person name="Nishihama R."/>
            <person name="Nakamura Y."/>
            <person name="Berger F."/>
            <person name="Adam C."/>
            <person name="Aki S.S."/>
            <person name="Althoff F."/>
            <person name="Araki T."/>
            <person name="Arteaga-Vazquez M.A."/>
            <person name="Balasubrmanian S."/>
            <person name="Bauer D."/>
            <person name="Boehm C.R."/>
            <person name="Briginshaw L."/>
            <person name="Caballero-Perez J."/>
            <person name="Catarino B."/>
            <person name="Chen F."/>
            <person name="Chiyoda S."/>
            <person name="Chovatia M."/>
            <person name="Davies K.M."/>
            <person name="Delmans M."/>
            <person name="Demura T."/>
            <person name="Dierschke T."/>
            <person name="Dolan L."/>
            <person name="Dorantes-Acosta A.E."/>
            <person name="Eklund D.M."/>
            <person name="Florent S.N."/>
            <person name="Flores-Sandoval E."/>
            <person name="Fujiyama A."/>
            <person name="Fukuzawa H."/>
            <person name="Galik B."/>
            <person name="Grimanelli D."/>
            <person name="Grimwood J."/>
            <person name="Grossniklaus U."/>
            <person name="Hamada T."/>
            <person name="Haseloff J."/>
            <person name="Hetherington A.J."/>
            <person name="Higo A."/>
            <person name="Hirakawa Y."/>
            <person name="Hundley H.N."/>
            <person name="Ikeda Y."/>
            <person name="Inoue K."/>
            <person name="Inoue S."/>
            <person name="Ishida S."/>
            <person name="Jia Q."/>
            <person name="Kakita M."/>
            <person name="Kanazawa T."/>
            <person name="Kawai Y."/>
            <person name="Kawashima T."/>
            <person name="Kennedy M."/>
            <person name="Kinose K."/>
            <person name="Kinoshita T."/>
            <person name="Kohara Y."/>
            <person name="Koide E."/>
            <person name="Komatsu K."/>
            <person name="Kopischke S."/>
            <person name="Kubo M."/>
            <person name="Kyozuka J."/>
            <person name="Lagercrantz U."/>
            <person name="Lin S.S."/>
            <person name="Lindquist E."/>
            <person name="Lipzen A.M."/>
            <person name="Lu C."/>
            <person name="Luna E.D."/>
            <person name="Martienssen R.A."/>
            <person name="Minamino N."/>
            <person name="Mizutani M."/>
            <person name="Mizutani M."/>
            <person name="Mochizuki N."/>
            <person name="Monte I."/>
            <person name="Mosher R."/>
            <person name="Nagasaki H."/>
            <person name="Nakagami H."/>
            <person name="Naramoto S."/>
            <person name="Nishitani K."/>
            <person name="Ohtani M."/>
            <person name="Okamoto T."/>
            <person name="Okumura M."/>
            <person name="Phillips J."/>
            <person name="Pollak B."/>
            <person name="Reinders A."/>
            <person name="Roevekamp M."/>
            <person name="Sano R."/>
            <person name="Sawa S."/>
            <person name="Schmid M.W."/>
            <person name="Shirakawa M."/>
            <person name="Solano R."/>
            <person name="Spunde A."/>
            <person name="Suetsugu N."/>
            <person name="Sugano S."/>
            <person name="Sugiyama A."/>
            <person name="Sun R."/>
            <person name="Suzuki Y."/>
            <person name="Takenaka M."/>
            <person name="Takezawa D."/>
            <person name="Tomogane H."/>
            <person name="Tsuzuki M."/>
            <person name="Ueda T."/>
            <person name="Umeda M."/>
            <person name="Ward J.M."/>
            <person name="Watanabe Y."/>
            <person name="Yazaki K."/>
            <person name="Yokoyama R."/>
            <person name="Yoshitake Y."/>
            <person name="Yotsui I."/>
            <person name="Zachgo S."/>
            <person name="Schmutz J."/>
        </authorList>
    </citation>
    <scope>NUCLEOTIDE SEQUENCE [LARGE SCALE GENOMIC DNA]</scope>
    <source>
        <strain evidence="2">Tak-1</strain>
    </source>
</reference>
<dbReference type="EMBL" id="KZ772698">
    <property type="protein sequence ID" value="PTQ43186.1"/>
    <property type="molecule type" value="Genomic_DNA"/>
</dbReference>
<proteinExistence type="predicted"/>
<keyword evidence="3" id="KW-1185">Reference proteome</keyword>